<feature type="domain" description="PAC" evidence="16">
    <location>
        <begin position="716"/>
        <end position="769"/>
    </location>
</feature>
<evidence type="ECO:0000256" key="3">
    <source>
        <dbReference type="ARBA" id="ARBA00012438"/>
    </source>
</evidence>
<dbReference type="CDD" id="cd00130">
    <property type="entry name" value="PAS"/>
    <property type="match status" value="3"/>
</dbReference>
<evidence type="ECO:0000256" key="10">
    <source>
        <dbReference type="ARBA" id="ARBA00022989"/>
    </source>
</evidence>
<dbReference type="Pfam" id="PF08448">
    <property type="entry name" value="PAS_4"/>
    <property type="match status" value="4"/>
</dbReference>
<dbReference type="InterPro" id="IPR004358">
    <property type="entry name" value="Sig_transdc_His_kin-like_C"/>
</dbReference>
<keyword evidence="6" id="KW-0812">Transmembrane</keyword>
<dbReference type="GO" id="GO:0030295">
    <property type="term" value="F:protein kinase activator activity"/>
    <property type="evidence" value="ECO:0007669"/>
    <property type="project" value="TreeGrafter"/>
</dbReference>
<evidence type="ECO:0000256" key="8">
    <source>
        <dbReference type="ARBA" id="ARBA00022777"/>
    </source>
</evidence>
<dbReference type="Pfam" id="PF00512">
    <property type="entry name" value="HisKA"/>
    <property type="match status" value="1"/>
</dbReference>
<dbReference type="InterPro" id="IPR036890">
    <property type="entry name" value="HATPase_C_sf"/>
</dbReference>
<comment type="caution">
    <text evidence="17">The sequence shown here is derived from an EMBL/GenBank/DDBJ whole genome shotgun (WGS) entry which is preliminary data.</text>
</comment>
<evidence type="ECO:0000256" key="7">
    <source>
        <dbReference type="ARBA" id="ARBA00022741"/>
    </source>
</evidence>
<evidence type="ECO:0000256" key="5">
    <source>
        <dbReference type="ARBA" id="ARBA00022679"/>
    </source>
</evidence>
<dbReference type="CDD" id="cd00082">
    <property type="entry name" value="HisKA"/>
    <property type="match status" value="1"/>
</dbReference>
<dbReference type="InterPro" id="IPR003594">
    <property type="entry name" value="HATPase_dom"/>
</dbReference>
<sequence length="989" mass="111368">MHHIKDPLFYAVFNQLPETRLITTADAPQFTVIACNEANTALLGIKEELSGRSLWSLSYPDAFGGDRRSLELAVEEVLQTRRRVSAAPFLQKDSGSAESARWLQIEVSPVTQQDKVIYLIFTVYDRTQAVDSQAELQELRTNEVQLLEEQQALNDELTATNEELTAINEDLNESRETLILLNQQLEDRVVARTRELFLSEQKANLLIKDAPVGICLLTGEDLVIESANKMILDFWGKTRSVIGLPLLTALPELEGQPFPQLMRDVLVSGKPYIAYEAKAVLPSGRGSNPRYYNFVYHPLQDETGATVGIMVVASDVSPQVAAKKNLEASEFRLKRMVMTTPFALAILKTRDLFIEVANQRMLEIWMRKEEDVLGKPLMAVFPELEDQPFPLLLAEVFDTGKRVSMPEVSALIVSPEGEINEHYVDFSYDPLFDLEGNVEAILVSVSDITEIIRARQQLQERQEELEALNEEVTTGNDELIAINEELTASNEELLQAEQQLQVLYNKLAEREDLFRGIFEQAPLGMCVLRGPEHITEQANDNILKIWGRTSSEILNIPHRIARPELAGQPFNDWLDEVYSTGIARVNSELHVRLYAGPGRTREAYVNSLYQPLRDAKGSVYGILVILEEVTERVYERKKTEHAQEQFRLAVESAALGTWSLTADSREFTLSPRLKELYGFSPDEHVSVDSAMAIVSDEYRQKLIDATNDAIASGGGIDLEYTINRFNDGKLRWVKTTGKMYPADGGRRSHFSGTVQDITERKLEETRKNDFIAMASHELKTPLTSIKAYVQMLVSKAKNSDDDFSGLALAKVELQIKKMQSLISGFLDVARMESGRLTLNQETFLLDHLVKEIVAEILPVSPNHQLIIEQIDDTEINADRYKIGQVIDNLLRNAIKYSPNGGNIYIRCSCNNESALVSVRDEGMGITEQDMQGLFSRFYRIENPHTAHISGFGVGLYICAEIIRRHNGNIWVESSPGKGSTFFFNLPFNP</sequence>
<dbReference type="SUPFAM" id="SSF55874">
    <property type="entry name" value="ATPase domain of HSP90 chaperone/DNA topoisomerase II/histidine kinase"/>
    <property type="match status" value="1"/>
</dbReference>
<feature type="domain" description="PAC" evidence="16">
    <location>
        <begin position="587"/>
        <end position="641"/>
    </location>
</feature>
<dbReference type="Pfam" id="PF02518">
    <property type="entry name" value="HATPase_c"/>
    <property type="match status" value="1"/>
</dbReference>
<evidence type="ECO:0000256" key="4">
    <source>
        <dbReference type="ARBA" id="ARBA00022553"/>
    </source>
</evidence>
<dbReference type="InterPro" id="IPR003661">
    <property type="entry name" value="HisK_dim/P_dom"/>
</dbReference>
<dbReference type="RefSeq" id="WP_109415810.1">
    <property type="nucleotide sequence ID" value="NZ_QEAS01000008.1"/>
</dbReference>
<dbReference type="SMART" id="SM00091">
    <property type="entry name" value="PAS"/>
    <property type="match status" value="5"/>
</dbReference>
<keyword evidence="10" id="KW-1133">Transmembrane helix</keyword>
<protein>
    <recommendedName>
        <fullName evidence="3">histidine kinase</fullName>
        <ecNumber evidence="3">2.7.13.3</ecNumber>
    </recommendedName>
</protein>
<dbReference type="InterPro" id="IPR001610">
    <property type="entry name" value="PAC"/>
</dbReference>
<keyword evidence="7" id="KW-0547">Nucleotide-binding</keyword>
<dbReference type="SUPFAM" id="SSF47384">
    <property type="entry name" value="Homodimeric domain of signal transducing histidine kinase"/>
    <property type="match status" value="1"/>
</dbReference>
<dbReference type="PRINTS" id="PR00344">
    <property type="entry name" value="BCTRLSENSOR"/>
</dbReference>
<dbReference type="EMBL" id="QEAS01000008">
    <property type="protein sequence ID" value="PWG80523.1"/>
    <property type="molecule type" value="Genomic_DNA"/>
</dbReference>
<dbReference type="PROSITE" id="PS50113">
    <property type="entry name" value="PAC"/>
    <property type="match status" value="3"/>
</dbReference>
<dbReference type="SMART" id="SM00086">
    <property type="entry name" value="PAC"/>
    <property type="match status" value="5"/>
</dbReference>
<evidence type="ECO:0000256" key="9">
    <source>
        <dbReference type="ARBA" id="ARBA00022840"/>
    </source>
</evidence>
<dbReference type="GO" id="GO:0000156">
    <property type="term" value="F:phosphorelay response regulator activity"/>
    <property type="evidence" value="ECO:0007669"/>
    <property type="project" value="TreeGrafter"/>
</dbReference>
<dbReference type="PANTHER" id="PTHR42878:SF7">
    <property type="entry name" value="SENSOR HISTIDINE KINASE GLRK"/>
    <property type="match status" value="1"/>
</dbReference>
<dbReference type="AlphaFoldDB" id="A0A2U2PGL1"/>
<dbReference type="InterPro" id="IPR036097">
    <property type="entry name" value="HisK_dim/P_sf"/>
</dbReference>
<dbReference type="Gene3D" id="2.10.70.100">
    <property type="match status" value="1"/>
</dbReference>
<feature type="domain" description="Histidine kinase" evidence="14">
    <location>
        <begin position="773"/>
        <end position="989"/>
    </location>
</feature>
<evidence type="ECO:0000259" key="15">
    <source>
        <dbReference type="PROSITE" id="PS50112"/>
    </source>
</evidence>
<dbReference type="SMART" id="SM00387">
    <property type="entry name" value="HATPase_c"/>
    <property type="match status" value="1"/>
</dbReference>
<feature type="coiled-coil region" evidence="13">
    <location>
        <begin position="129"/>
        <end position="188"/>
    </location>
</feature>
<dbReference type="Gene3D" id="3.30.450.20">
    <property type="entry name" value="PAS domain"/>
    <property type="match status" value="5"/>
</dbReference>
<comment type="catalytic activity">
    <reaction evidence="1">
        <text>ATP + protein L-histidine = ADP + protein N-phospho-L-histidine.</text>
        <dbReference type="EC" id="2.7.13.3"/>
    </reaction>
</comment>
<dbReference type="InterPro" id="IPR013656">
    <property type="entry name" value="PAS_4"/>
</dbReference>
<accession>A0A2U2PGL1</accession>
<dbReference type="Pfam" id="PF08447">
    <property type="entry name" value="PAS_3"/>
    <property type="match status" value="1"/>
</dbReference>
<comment type="subcellular location">
    <subcellularLocation>
        <location evidence="2">Membrane</location>
        <topology evidence="2">Multi-pass membrane protein</topology>
    </subcellularLocation>
</comment>
<keyword evidence="8" id="KW-0418">Kinase</keyword>
<evidence type="ECO:0000259" key="16">
    <source>
        <dbReference type="PROSITE" id="PS50113"/>
    </source>
</evidence>
<evidence type="ECO:0000313" key="18">
    <source>
        <dbReference type="Proteomes" id="UP000245647"/>
    </source>
</evidence>
<feature type="domain" description="PAC" evidence="16">
    <location>
        <begin position="406"/>
        <end position="460"/>
    </location>
</feature>
<feature type="coiled-coil region" evidence="13">
    <location>
        <begin position="448"/>
        <end position="513"/>
    </location>
</feature>
<dbReference type="Gene3D" id="1.10.287.130">
    <property type="match status" value="1"/>
</dbReference>
<dbReference type="GO" id="GO:0016020">
    <property type="term" value="C:membrane"/>
    <property type="evidence" value="ECO:0007669"/>
    <property type="project" value="UniProtKB-SubCell"/>
</dbReference>
<dbReference type="InterPro" id="IPR013655">
    <property type="entry name" value="PAS_fold_3"/>
</dbReference>
<dbReference type="GO" id="GO:0005524">
    <property type="term" value="F:ATP binding"/>
    <property type="evidence" value="ECO:0007669"/>
    <property type="project" value="UniProtKB-KW"/>
</dbReference>
<evidence type="ECO:0000256" key="6">
    <source>
        <dbReference type="ARBA" id="ARBA00022692"/>
    </source>
</evidence>
<dbReference type="OrthoDB" id="9813151at2"/>
<dbReference type="Proteomes" id="UP000245647">
    <property type="component" value="Unassembled WGS sequence"/>
</dbReference>
<evidence type="ECO:0000256" key="11">
    <source>
        <dbReference type="ARBA" id="ARBA00023012"/>
    </source>
</evidence>
<evidence type="ECO:0000256" key="13">
    <source>
        <dbReference type="SAM" id="Coils"/>
    </source>
</evidence>
<dbReference type="PANTHER" id="PTHR42878">
    <property type="entry name" value="TWO-COMPONENT HISTIDINE KINASE"/>
    <property type="match status" value="1"/>
</dbReference>
<keyword evidence="4" id="KW-0597">Phosphoprotein</keyword>
<reference evidence="17 18" key="1">
    <citation type="submission" date="2018-04" db="EMBL/GenBank/DDBJ databases">
        <title>Pedobacter chongqingensis sp. nov., isolated from a rottenly hemp rope.</title>
        <authorList>
            <person name="Cai Y."/>
        </authorList>
    </citation>
    <scope>NUCLEOTIDE SEQUENCE [LARGE SCALE GENOMIC DNA]</scope>
    <source>
        <strain evidence="17 18">FJ4-8</strain>
    </source>
</reference>
<proteinExistence type="predicted"/>
<evidence type="ECO:0000256" key="1">
    <source>
        <dbReference type="ARBA" id="ARBA00000085"/>
    </source>
</evidence>
<dbReference type="InterPro" id="IPR050351">
    <property type="entry name" value="BphY/WalK/GraS-like"/>
</dbReference>
<dbReference type="EC" id="2.7.13.3" evidence="3"/>
<dbReference type="NCBIfam" id="TIGR00229">
    <property type="entry name" value="sensory_box"/>
    <property type="match status" value="2"/>
</dbReference>
<dbReference type="SUPFAM" id="SSF55785">
    <property type="entry name" value="PYP-like sensor domain (PAS domain)"/>
    <property type="match status" value="5"/>
</dbReference>
<keyword evidence="11" id="KW-0902">Two-component regulatory system</keyword>
<evidence type="ECO:0000256" key="12">
    <source>
        <dbReference type="ARBA" id="ARBA00023136"/>
    </source>
</evidence>
<keyword evidence="9" id="KW-0067">ATP-binding</keyword>
<evidence type="ECO:0000313" key="17">
    <source>
        <dbReference type="EMBL" id="PWG80523.1"/>
    </source>
</evidence>
<dbReference type="FunFam" id="1.10.287.130:FF:000001">
    <property type="entry name" value="Two-component sensor histidine kinase"/>
    <property type="match status" value="1"/>
</dbReference>
<gene>
    <name evidence="17" type="ORF">DDR33_10825</name>
</gene>
<dbReference type="FunFam" id="3.30.565.10:FF:000006">
    <property type="entry name" value="Sensor histidine kinase WalK"/>
    <property type="match status" value="1"/>
</dbReference>
<feature type="domain" description="PAS" evidence="15">
    <location>
        <begin position="642"/>
        <end position="713"/>
    </location>
</feature>
<evidence type="ECO:0000259" key="14">
    <source>
        <dbReference type="PROSITE" id="PS50109"/>
    </source>
</evidence>
<dbReference type="InterPro" id="IPR000014">
    <property type="entry name" value="PAS"/>
</dbReference>
<dbReference type="InterPro" id="IPR005467">
    <property type="entry name" value="His_kinase_dom"/>
</dbReference>
<keyword evidence="5" id="KW-0808">Transferase</keyword>
<keyword evidence="18" id="KW-1185">Reference proteome</keyword>
<keyword evidence="13" id="KW-0175">Coiled coil</keyword>
<evidence type="ECO:0000256" key="2">
    <source>
        <dbReference type="ARBA" id="ARBA00004141"/>
    </source>
</evidence>
<dbReference type="InterPro" id="IPR035965">
    <property type="entry name" value="PAS-like_dom_sf"/>
</dbReference>
<dbReference type="GO" id="GO:0000155">
    <property type="term" value="F:phosphorelay sensor kinase activity"/>
    <property type="evidence" value="ECO:0007669"/>
    <property type="project" value="InterPro"/>
</dbReference>
<dbReference type="Gene3D" id="3.30.565.10">
    <property type="entry name" value="Histidine kinase-like ATPase, C-terminal domain"/>
    <property type="match status" value="1"/>
</dbReference>
<name>A0A2U2PGL1_9SPHI</name>
<dbReference type="InterPro" id="IPR000700">
    <property type="entry name" value="PAS-assoc_C"/>
</dbReference>
<dbReference type="SMART" id="SM00388">
    <property type="entry name" value="HisKA"/>
    <property type="match status" value="1"/>
</dbReference>
<dbReference type="GO" id="GO:0007234">
    <property type="term" value="P:osmosensory signaling via phosphorelay pathway"/>
    <property type="evidence" value="ECO:0007669"/>
    <property type="project" value="TreeGrafter"/>
</dbReference>
<keyword evidence="12" id="KW-0472">Membrane</keyword>
<dbReference type="PROSITE" id="PS50112">
    <property type="entry name" value="PAS"/>
    <property type="match status" value="1"/>
</dbReference>
<organism evidence="17 18">
    <name type="scientific">Pararcticibacter amylolyticus</name>
    <dbReference type="NCBI Taxonomy" id="2173175"/>
    <lineage>
        <taxon>Bacteria</taxon>
        <taxon>Pseudomonadati</taxon>
        <taxon>Bacteroidota</taxon>
        <taxon>Sphingobacteriia</taxon>
        <taxon>Sphingobacteriales</taxon>
        <taxon>Sphingobacteriaceae</taxon>
        <taxon>Pararcticibacter</taxon>
    </lineage>
</organism>
<dbReference type="PROSITE" id="PS50109">
    <property type="entry name" value="HIS_KIN"/>
    <property type="match status" value="1"/>
</dbReference>